<dbReference type="NCBIfam" id="NF005682">
    <property type="entry name" value="PRK07480.1"/>
    <property type="match status" value="1"/>
</dbReference>
<name>A0A154V7U9_9PROT</name>
<comment type="cofactor">
    <cofactor evidence="1">
        <name>pyridoxal 5'-phosphate</name>
        <dbReference type="ChEBI" id="CHEBI:597326"/>
    </cofactor>
</comment>
<dbReference type="EMBL" id="LPXN01000179">
    <property type="protein sequence ID" value="KZC97417.1"/>
    <property type="molecule type" value="Genomic_DNA"/>
</dbReference>
<dbReference type="PANTHER" id="PTHR42684">
    <property type="entry name" value="ADENOSYLMETHIONINE-8-AMINO-7-OXONONANOATE AMINOTRANSFERASE"/>
    <property type="match status" value="1"/>
</dbReference>
<evidence type="ECO:0000256" key="3">
    <source>
        <dbReference type="ARBA" id="ARBA00022576"/>
    </source>
</evidence>
<dbReference type="GO" id="GO:0030170">
    <property type="term" value="F:pyridoxal phosphate binding"/>
    <property type="evidence" value="ECO:0007669"/>
    <property type="project" value="InterPro"/>
</dbReference>
<dbReference type="PROSITE" id="PS00600">
    <property type="entry name" value="AA_TRANSFER_CLASS_3"/>
    <property type="match status" value="1"/>
</dbReference>
<dbReference type="PANTHER" id="PTHR42684:SF3">
    <property type="entry name" value="ADENOSYLMETHIONINE-8-AMINO-7-OXONONANOATE AMINOTRANSFERASE"/>
    <property type="match status" value="1"/>
</dbReference>
<dbReference type="OrthoDB" id="9801834at2"/>
<dbReference type="PIRSF" id="PIRSF000521">
    <property type="entry name" value="Transaminase_4ab_Lys_Orn"/>
    <property type="match status" value="1"/>
</dbReference>
<protein>
    <submittedName>
        <fullName evidence="7">Aminotransferase</fullName>
    </submittedName>
</protein>
<dbReference type="RefSeq" id="WP_067560361.1">
    <property type="nucleotide sequence ID" value="NZ_LPXN01000179.1"/>
</dbReference>
<evidence type="ECO:0000256" key="2">
    <source>
        <dbReference type="ARBA" id="ARBA00008954"/>
    </source>
</evidence>
<sequence>MTFVPNSASARDIAHHLHPYTNLKVHETEGPLVITRGKGVYVYDEDGKDYLEAMAGLWSASLGFSEPRLVDAAVKQLKELPYYHTFTHKSHLPSIDLAEKLKSVAPVPMSKVIFQNSGSEANDTVVKLVWYYHNAIGKPEKKKIISRIKAYHGVTVASASLTGLPNNHRDFDLPIANILHADCPHYYRFAQDGESEEDFATRLADNLEKLILKEGPETVGGFIAEPIMGAGGVIVPPKTYFEKIQAVLQKYDVLFIVDEVICGFGRTGNYWGSQTFDLKPDMLSCAKALSSSYLPISAVMVNEKVYQAMVVESEKIGVFGHGYTYSGHPVCAAVALETLKIYEERNIVEHVQQVGPRMQAGLRKFLDHPLVGEVRGTGLIGAVEMVQDKKSRASFDPKLGLGAKLAKIAQANGLIVRAIGDSIAFTPPLVITEAEIDDMLARMKKSLDEALAWLDEQGVAHS</sequence>
<comment type="similarity">
    <text evidence="2 6">Belongs to the class-III pyridoxal-phosphate-dependent aminotransferase family.</text>
</comment>
<dbReference type="Proteomes" id="UP000076400">
    <property type="component" value="Unassembled WGS sequence"/>
</dbReference>
<dbReference type="InterPro" id="IPR015424">
    <property type="entry name" value="PyrdxlP-dep_Trfase"/>
</dbReference>
<dbReference type="InterPro" id="IPR049704">
    <property type="entry name" value="Aminotrans_3_PPA_site"/>
</dbReference>
<reference evidence="7 8" key="1">
    <citation type="submission" date="2015-12" db="EMBL/GenBank/DDBJ databases">
        <title>Genome sequence of Oceanibaculum pacificum MCCC 1A02656.</title>
        <authorList>
            <person name="Lu L."/>
            <person name="Lai Q."/>
            <person name="Shao Z."/>
            <person name="Qian P."/>
        </authorList>
    </citation>
    <scope>NUCLEOTIDE SEQUENCE [LARGE SCALE GENOMIC DNA]</scope>
    <source>
        <strain evidence="7 8">MCCC 1A02656</strain>
    </source>
</reference>
<dbReference type="Pfam" id="PF00202">
    <property type="entry name" value="Aminotran_3"/>
    <property type="match status" value="1"/>
</dbReference>
<dbReference type="Gene3D" id="3.40.640.10">
    <property type="entry name" value="Type I PLP-dependent aspartate aminotransferase-like (Major domain)"/>
    <property type="match status" value="1"/>
</dbReference>
<dbReference type="FunFam" id="3.40.640.10:FF:000014">
    <property type="entry name" value="Adenosylmethionine-8-amino-7-oxononanoate aminotransferase, probable"/>
    <property type="match status" value="1"/>
</dbReference>
<comment type="caution">
    <text evidence="7">The sequence shown here is derived from an EMBL/GenBank/DDBJ whole genome shotgun (WGS) entry which is preliminary data.</text>
</comment>
<dbReference type="InterPro" id="IPR015422">
    <property type="entry name" value="PyrdxlP-dep_Trfase_small"/>
</dbReference>
<gene>
    <name evidence="7" type="ORF">AUP43_15225</name>
</gene>
<dbReference type="STRING" id="580166.AUP43_15225"/>
<evidence type="ECO:0000256" key="6">
    <source>
        <dbReference type="RuleBase" id="RU003560"/>
    </source>
</evidence>
<keyword evidence="3 7" id="KW-0032">Aminotransferase</keyword>
<accession>A0A154V7U9</accession>
<dbReference type="Gene3D" id="3.90.1150.10">
    <property type="entry name" value="Aspartate Aminotransferase, domain 1"/>
    <property type="match status" value="1"/>
</dbReference>
<keyword evidence="5 6" id="KW-0663">Pyridoxal phosphate</keyword>
<dbReference type="CDD" id="cd00610">
    <property type="entry name" value="OAT_like"/>
    <property type="match status" value="1"/>
</dbReference>
<evidence type="ECO:0000256" key="1">
    <source>
        <dbReference type="ARBA" id="ARBA00001933"/>
    </source>
</evidence>
<proteinExistence type="inferred from homology"/>
<evidence type="ECO:0000256" key="5">
    <source>
        <dbReference type="ARBA" id="ARBA00022898"/>
    </source>
</evidence>
<dbReference type="InterPro" id="IPR005814">
    <property type="entry name" value="Aminotrans_3"/>
</dbReference>
<dbReference type="AlphaFoldDB" id="A0A154V7U9"/>
<dbReference type="NCBIfam" id="NF004767">
    <property type="entry name" value="PRK06105.1"/>
    <property type="match status" value="1"/>
</dbReference>
<dbReference type="InterPro" id="IPR015421">
    <property type="entry name" value="PyrdxlP-dep_Trfase_major"/>
</dbReference>
<keyword evidence="8" id="KW-1185">Reference proteome</keyword>
<evidence type="ECO:0000256" key="4">
    <source>
        <dbReference type="ARBA" id="ARBA00022679"/>
    </source>
</evidence>
<dbReference type="GO" id="GO:0009448">
    <property type="term" value="P:gamma-aminobutyric acid metabolic process"/>
    <property type="evidence" value="ECO:0007669"/>
    <property type="project" value="TreeGrafter"/>
</dbReference>
<organism evidence="7 8">
    <name type="scientific">Oceanibaculum pacificum</name>
    <dbReference type="NCBI Taxonomy" id="580166"/>
    <lineage>
        <taxon>Bacteria</taxon>
        <taxon>Pseudomonadati</taxon>
        <taxon>Pseudomonadota</taxon>
        <taxon>Alphaproteobacteria</taxon>
        <taxon>Rhodospirillales</taxon>
        <taxon>Oceanibaculaceae</taxon>
        <taxon>Oceanibaculum</taxon>
    </lineage>
</organism>
<evidence type="ECO:0000313" key="7">
    <source>
        <dbReference type="EMBL" id="KZC97417.1"/>
    </source>
</evidence>
<dbReference type="SUPFAM" id="SSF53383">
    <property type="entry name" value="PLP-dependent transferases"/>
    <property type="match status" value="1"/>
</dbReference>
<dbReference type="GO" id="GO:0009102">
    <property type="term" value="P:biotin biosynthetic process"/>
    <property type="evidence" value="ECO:0007669"/>
    <property type="project" value="TreeGrafter"/>
</dbReference>
<dbReference type="GO" id="GO:0004015">
    <property type="term" value="F:adenosylmethionine-8-amino-7-oxononanoate transaminase activity"/>
    <property type="evidence" value="ECO:0007669"/>
    <property type="project" value="TreeGrafter"/>
</dbReference>
<evidence type="ECO:0000313" key="8">
    <source>
        <dbReference type="Proteomes" id="UP000076400"/>
    </source>
</evidence>
<keyword evidence="4 7" id="KW-0808">Transferase</keyword>